<sequence length="155" mass="16582">MENFATFQKILIAVDDSKYSYNAAKYGFALAKKLGAEVGLIHVNEFPVTANIAADPLLGDPGISIPNILDIQKESAVNLVNKIKEEFAQDLSVSEFILEGNITDEVINTAKSFNASLIVLGTHGRTGLSHFIAGSVAENIGRHSVCPVLIVPTKS</sequence>
<evidence type="ECO:0000256" key="1">
    <source>
        <dbReference type="ARBA" id="ARBA00008791"/>
    </source>
</evidence>
<dbReference type="PRINTS" id="PR01438">
    <property type="entry name" value="UNVRSLSTRESS"/>
</dbReference>
<dbReference type="PANTHER" id="PTHR46268">
    <property type="entry name" value="STRESS RESPONSE PROTEIN NHAX"/>
    <property type="match status" value="1"/>
</dbReference>
<dbReference type="PANTHER" id="PTHR46268:SF6">
    <property type="entry name" value="UNIVERSAL STRESS PROTEIN UP12"/>
    <property type="match status" value="1"/>
</dbReference>
<protein>
    <submittedName>
        <fullName evidence="3">Universal stress protein</fullName>
    </submittedName>
</protein>
<dbReference type="AlphaFoldDB" id="A0A5C0VP98"/>
<dbReference type="Proteomes" id="UP000323653">
    <property type="component" value="Chromosome"/>
</dbReference>
<keyword evidence="4" id="KW-1185">Reference proteome</keyword>
<evidence type="ECO:0000313" key="4">
    <source>
        <dbReference type="Proteomes" id="UP000323653"/>
    </source>
</evidence>
<comment type="similarity">
    <text evidence="1">Belongs to the universal stress protein A family.</text>
</comment>
<name>A0A5C0VP98_9SPHI</name>
<proteinExistence type="inferred from homology"/>
<evidence type="ECO:0000259" key="2">
    <source>
        <dbReference type="Pfam" id="PF00582"/>
    </source>
</evidence>
<dbReference type="EMBL" id="CP043329">
    <property type="protein sequence ID" value="QEK53261.1"/>
    <property type="molecule type" value="Genomic_DNA"/>
</dbReference>
<dbReference type="KEGG" id="pej:FYC62_07035"/>
<dbReference type="CDD" id="cd00293">
    <property type="entry name" value="USP-like"/>
    <property type="match status" value="1"/>
</dbReference>
<evidence type="ECO:0000313" key="3">
    <source>
        <dbReference type="EMBL" id="QEK53261.1"/>
    </source>
</evidence>
<dbReference type="InterPro" id="IPR006015">
    <property type="entry name" value="Universal_stress_UspA"/>
</dbReference>
<dbReference type="InterPro" id="IPR006016">
    <property type="entry name" value="UspA"/>
</dbReference>
<organism evidence="3 4">
    <name type="scientific">Pedobacter aquae</name>
    <dbReference type="NCBI Taxonomy" id="2605747"/>
    <lineage>
        <taxon>Bacteria</taxon>
        <taxon>Pseudomonadati</taxon>
        <taxon>Bacteroidota</taxon>
        <taxon>Sphingobacteriia</taxon>
        <taxon>Sphingobacteriales</taxon>
        <taxon>Sphingobacteriaceae</taxon>
        <taxon>Pedobacter</taxon>
    </lineage>
</organism>
<gene>
    <name evidence="3" type="ORF">FYC62_07035</name>
</gene>
<dbReference type="Pfam" id="PF00582">
    <property type="entry name" value="Usp"/>
    <property type="match status" value="1"/>
</dbReference>
<dbReference type="InterPro" id="IPR014729">
    <property type="entry name" value="Rossmann-like_a/b/a_fold"/>
</dbReference>
<feature type="domain" description="UspA" evidence="2">
    <location>
        <begin position="7"/>
        <end position="152"/>
    </location>
</feature>
<accession>A0A5C0VP98</accession>
<reference evidence="3 4" key="1">
    <citation type="submission" date="2019-08" db="EMBL/GenBank/DDBJ databases">
        <title>Pedobacter sp. nov., isolated from Han river, South Korea.</title>
        <authorList>
            <person name="Lee D.-H."/>
            <person name="Kim Y.-S."/>
            <person name="Hwang E.-M."/>
            <person name="Le Tran T.C."/>
            <person name="Cha C.-J."/>
        </authorList>
    </citation>
    <scope>NUCLEOTIDE SEQUENCE [LARGE SCALE GENOMIC DNA]</scope>
    <source>
        <strain evidence="3 4">CJ43</strain>
    </source>
</reference>
<dbReference type="Gene3D" id="3.40.50.620">
    <property type="entry name" value="HUPs"/>
    <property type="match status" value="1"/>
</dbReference>
<dbReference type="SUPFAM" id="SSF52402">
    <property type="entry name" value="Adenine nucleotide alpha hydrolases-like"/>
    <property type="match status" value="1"/>
</dbReference>